<name>A0A4Q8LDV1_9GAMM</name>
<dbReference type="InterPro" id="IPR021957">
    <property type="entry name" value="DUF3574"/>
</dbReference>
<dbReference type="AlphaFoldDB" id="A0A4Q8LDV1"/>
<protein>
    <submittedName>
        <fullName evidence="2">DUF3574 domain-containing protein</fullName>
    </submittedName>
</protein>
<reference evidence="2 3" key="1">
    <citation type="submission" date="2019-02" db="EMBL/GenBank/DDBJ databases">
        <title>WGS of Pseudoxanthomonas species novum from clinical isolates.</title>
        <authorList>
            <person name="Bernier A.-M."/>
            <person name="Bernard K."/>
            <person name="Vachon A."/>
        </authorList>
    </citation>
    <scope>NUCLEOTIDE SEQUENCE [LARGE SCALE GENOMIC DNA]</scope>
    <source>
        <strain evidence="2 3">NML171200</strain>
    </source>
</reference>
<proteinExistence type="predicted"/>
<dbReference type="Proteomes" id="UP000292627">
    <property type="component" value="Unassembled WGS sequence"/>
</dbReference>
<sequence>MSLRAPLIAVLLTLSACASVAPKAPSTPAAVSATLQGDAARPAQASGWVRSELYFGVGVEEGPGGRHEDQPISEAQWRAFLDKEVTARFPDGLTVLDGYGQWLFRGAAAPERLKTKVLVILHEDTPQRRADIEAIRLAWKQATGHQSVLWSRQPVEVSF</sequence>
<dbReference type="EMBL" id="SHMC01000002">
    <property type="protein sequence ID" value="TAA27098.1"/>
    <property type="molecule type" value="Genomic_DNA"/>
</dbReference>
<dbReference type="RefSeq" id="WP_130550946.1">
    <property type="nucleotide sequence ID" value="NZ_SHMC01000002.1"/>
</dbReference>
<feature type="signal peptide" evidence="1">
    <location>
        <begin position="1"/>
        <end position="18"/>
    </location>
</feature>
<dbReference type="PROSITE" id="PS51257">
    <property type="entry name" value="PROKAR_LIPOPROTEIN"/>
    <property type="match status" value="1"/>
</dbReference>
<evidence type="ECO:0000256" key="1">
    <source>
        <dbReference type="SAM" id="SignalP"/>
    </source>
</evidence>
<gene>
    <name evidence="2" type="ORF">EA660_07830</name>
</gene>
<feature type="chain" id="PRO_5020308220" evidence="1">
    <location>
        <begin position="19"/>
        <end position="159"/>
    </location>
</feature>
<evidence type="ECO:0000313" key="2">
    <source>
        <dbReference type="EMBL" id="TAA27098.1"/>
    </source>
</evidence>
<evidence type="ECO:0000313" key="3">
    <source>
        <dbReference type="Proteomes" id="UP000292627"/>
    </source>
</evidence>
<organism evidence="2 3">
    <name type="scientific">Pseudoxanthomonas winnipegensis</name>
    <dbReference type="NCBI Taxonomy" id="2480810"/>
    <lineage>
        <taxon>Bacteria</taxon>
        <taxon>Pseudomonadati</taxon>
        <taxon>Pseudomonadota</taxon>
        <taxon>Gammaproteobacteria</taxon>
        <taxon>Lysobacterales</taxon>
        <taxon>Lysobacteraceae</taxon>
        <taxon>Pseudoxanthomonas</taxon>
    </lineage>
</organism>
<comment type="caution">
    <text evidence="2">The sequence shown here is derived from an EMBL/GenBank/DDBJ whole genome shotgun (WGS) entry which is preliminary data.</text>
</comment>
<dbReference type="OrthoDB" id="794286at2"/>
<keyword evidence="1" id="KW-0732">Signal</keyword>
<dbReference type="Pfam" id="PF12098">
    <property type="entry name" value="DUF3574"/>
    <property type="match status" value="1"/>
</dbReference>
<accession>A0A4Q8LDV1</accession>